<comment type="caution">
    <text evidence="2">The sequence shown here is derived from an EMBL/GenBank/DDBJ whole genome shotgun (WGS) entry which is preliminary data.</text>
</comment>
<gene>
    <name evidence="2" type="ORF">RRF57_011527</name>
</gene>
<protein>
    <submittedName>
        <fullName evidence="2">Uncharacterized protein</fullName>
    </submittedName>
</protein>
<reference evidence="2 3" key="1">
    <citation type="submission" date="2023-10" db="EMBL/GenBank/DDBJ databases">
        <title>Draft genome sequence of Xylaria bambusicola isolate GMP-LS, the root and basal stem rot pathogen of sugarcane in Indonesia.</title>
        <authorList>
            <person name="Selvaraj P."/>
            <person name="Muralishankar V."/>
            <person name="Muruganantham S."/>
            <person name="Sp S."/>
            <person name="Haryani S."/>
            <person name="Lau K.J.X."/>
            <person name="Naqvi N.I."/>
        </authorList>
    </citation>
    <scope>NUCLEOTIDE SEQUENCE [LARGE SCALE GENOMIC DNA]</scope>
    <source>
        <strain evidence="2">GMP-LS</strain>
    </source>
</reference>
<dbReference type="GO" id="GO:0000976">
    <property type="term" value="F:transcription cis-regulatory region binding"/>
    <property type="evidence" value="ECO:0007669"/>
    <property type="project" value="TreeGrafter"/>
</dbReference>
<organism evidence="2 3">
    <name type="scientific">Xylaria bambusicola</name>
    <dbReference type="NCBI Taxonomy" id="326684"/>
    <lineage>
        <taxon>Eukaryota</taxon>
        <taxon>Fungi</taxon>
        <taxon>Dikarya</taxon>
        <taxon>Ascomycota</taxon>
        <taxon>Pezizomycotina</taxon>
        <taxon>Sordariomycetes</taxon>
        <taxon>Xylariomycetidae</taxon>
        <taxon>Xylariales</taxon>
        <taxon>Xylariaceae</taxon>
        <taxon>Xylaria</taxon>
    </lineage>
</organism>
<dbReference type="AlphaFoldDB" id="A0AAN7UN08"/>
<dbReference type="GO" id="GO:0045944">
    <property type="term" value="P:positive regulation of transcription by RNA polymerase II"/>
    <property type="evidence" value="ECO:0007669"/>
    <property type="project" value="TreeGrafter"/>
</dbReference>
<accession>A0AAN7UN08</accession>
<evidence type="ECO:0000313" key="2">
    <source>
        <dbReference type="EMBL" id="KAK5635815.1"/>
    </source>
</evidence>
<sequence length="223" mass="25237">MDVCGGLISSQHTLIPIDSWSPASSLEDNIQLYRAGNSCFSLYANYAVYLCALVLDLFAGKHTEVVYTRHWNELFNYIEDWYTQRPSEMLSILELNAPKGDYSRPFPVVLFSNSAAVSGNQLYHTAALLMLQEKPRGAAITRSNKPRSILWHARRICAISISNEQHGCWTNSIQPLWIAGKVMSHPSEHQAILDIYAKIERETGWGAKWRADDLKSYWGDLDG</sequence>
<evidence type="ECO:0000313" key="3">
    <source>
        <dbReference type="Proteomes" id="UP001305414"/>
    </source>
</evidence>
<keyword evidence="3" id="KW-1185">Reference proteome</keyword>
<dbReference type="GO" id="GO:0003700">
    <property type="term" value="F:DNA-binding transcription factor activity"/>
    <property type="evidence" value="ECO:0007669"/>
    <property type="project" value="TreeGrafter"/>
</dbReference>
<name>A0AAN7UN08_9PEZI</name>
<dbReference type="PANTHER" id="PTHR37534:SF4">
    <property type="entry name" value="ZN(II)2CYS6 TRANSCRIPTION FACTOR (EUROFUNG)"/>
    <property type="match status" value="1"/>
</dbReference>
<dbReference type="EMBL" id="JAWHQM010000058">
    <property type="protein sequence ID" value="KAK5635815.1"/>
    <property type="molecule type" value="Genomic_DNA"/>
</dbReference>
<dbReference type="Proteomes" id="UP001305414">
    <property type="component" value="Unassembled WGS sequence"/>
</dbReference>
<evidence type="ECO:0000256" key="1">
    <source>
        <dbReference type="ARBA" id="ARBA00023242"/>
    </source>
</evidence>
<proteinExistence type="predicted"/>
<dbReference type="GO" id="GO:0005634">
    <property type="term" value="C:nucleus"/>
    <property type="evidence" value="ECO:0007669"/>
    <property type="project" value="TreeGrafter"/>
</dbReference>
<dbReference type="PANTHER" id="PTHR37534">
    <property type="entry name" value="TRANSCRIPTIONAL ACTIVATOR PROTEIN UGA3"/>
    <property type="match status" value="1"/>
</dbReference>
<keyword evidence="1" id="KW-0539">Nucleus</keyword>